<evidence type="ECO:0000313" key="3">
    <source>
        <dbReference type="Proteomes" id="UP000184192"/>
    </source>
</evidence>
<dbReference type="Pfam" id="PF20030">
    <property type="entry name" value="bpMoxR"/>
    <property type="match status" value="1"/>
</dbReference>
<dbReference type="CDD" id="cd00009">
    <property type="entry name" value="AAA"/>
    <property type="match status" value="1"/>
</dbReference>
<keyword evidence="3" id="KW-1185">Reference proteome</keyword>
<dbReference type="InterPro" id="IPR041538">
    <property type="entry name" value="RavA-like_AAA_lid"/>
</dbReference>
<dbReference type="RefSeq" id="WP_025831060.1">
    <property type="nucleotide sequence ID" value="NZ_FQZN01000001.1"/>
</dbReference>
<evidence type="ECO:0000259" key="1">
    <source>
        <dbReference type="SMART" id="SM00382"/>
    </source>
</evidence>
<dbReference type="GeneID" id="92710357"/>
<evidence type="ECO:0000313" key="2">
    <source>
        <dbReference type="EMBL" id="SHI32576.1"/>
    </source>
</evidence>
<dbReference type="EMBL" id="FQZN01000001">
    <property type="protein sequence ID" value="SHI32576.1"/>
    <property type="molecule type" value="Genomic_DNA"/>
</dbReference>
<dbReference type="Proteomes" id="UP000184192">
    <property type="component" value="Unassembled WGS sequence"/>
</dbReference>
<accession>A0A1M6A827</accession>
<dbReference type="InterPro" id="IPR050513">
    <property type="entry name" value="RavA_ATPases"/>
</dbReference>
<proteinExistence type="predicted"/>
<dbReference type="PANTHER" id="PTHR32204">
    <property type="entry name" value="ATPASE RAVA"/>
    <property type="match status" value="1"/>
</dbReference>
<dbReference type="AlphaFoldDB" id="A0A1M6A827"/>
<dbReference type="SUPFAM" id="SSF52540">
    <property type="entry name" value="P-loop containing nucleoside triphosphate hydrolases"/>
    <property type="match status" value="1"/>
</dbReference>
<dbReference type="InterPro" id="IPR045427">
    <property type="entry name" value="MoxR"/>
</dbReference>
<protein>
    <submittedName>
        <fullName evidence="2">MoxR-like ATPase</fullName>
    </submittedName>
</protein>
<dbReference type="InterPro" id="IPR003593">
    <property type="entry name" value="AAA+_ATPase"/>
</dbReference>
<dbReference type="eggNOG" id="COG0714">
    <property type="taxonomic scope" value="Bacteria"/>
</dbReference>
<dbReference type="InterPro" id="IPR027417">
    <property type="entry name" value="P-loop_NTPase"/>
</dbReference>
<dbReference type="PANTHER" id="PTHR32204:SF0">
    <property type="entry name" value="ATPASE RAVA"/>
    <property type="match status" value="1"/>
</dbReference>
<gene>
    <name evidence="2" type="ORF">SAMN05444350_101103</name>
</gene>
<organism evidence="2 3">
    <name type="scientific">Bacteroides stercorirosoris</name>
    <dbReference type="NCBI Taxonomy" id="871324"/>
    <lineage>
        <taxon>Bacteria</taxon>
        <taxon>Pseudomonadati</taxon>
        <taxon>Bacteroidota</taxon>
        <taxon>Bacteroidia</taxon>
        <taxon>Bacteroidales</taxon>
        <taxon>Bacteroidaceae</taxon>
        <taxon>Bacteroides</taxon>
    </lineage>
</organism>
<feature type="domain" description="AAA+ ATPase" evidence="1">
    <location>
        <begin position="34"/>
        <end position="200"/>
    </location>
</feature>
<dbReference type="Pfam" id="PF17868">
    <property type="entry name" value="AAA_lid_8"/>
    <property type="match status" value="1"/>
</dbReference>
<name>A0A1M6A827_9BACE</name>
<dbReference type="SMART" id="SM00382">
    <property type="entry name" value="AAA"/>
    <property type="match status" value="1"/>
</dbReference>
<reference evidence="3" key="1">
    <citation type="submission" date="2016-11" db="EMBL/GenBank/DDBJ databases">
        <authorList>
            <person name="Varghese N."/>
            <person name="Submissions S."/>
        </authorList>
    </citation>
    <scope>NUCLEOTIDE SEQUENCE [LARGE SCALE GENOMIC DNA]</scope>
    <source>
        <strain evidence="3">DSM 26884</strain>
    </source>
</reference>
<dbReference type="Gene3D" id="3.40.50.300">
    <property type="entry name" value="P-loop containing nucleotide triphosphate hydrolases"/>
    <property type="match status" value="1"/>
</dbReference>
<sequence>MDIRKRIQRLLTAINQGVYEKDTELGLSLLAALAGESVLLLGPPGVAKSMVARRLKAAFKEAKAFEYLMSRFSTPDEIFGPISINRLKEFDKYERAVEGYLPTASVVFLDEIWKAGPAIQNSLLTAINEKIYRNGDSEIRLPLKLLIAASNELPAHGEGLEALWDRFLLRIICTCVQDEDTFHSMLLDDSDKEINVPTDLQISEEEYAEWRKQIGQVSVPTGILQYISNVRRQLKRLPLDDEDTARNIYVSDRRWKNIVQLLKASAFINGRPEVNPADLLPLYHCLWNEADECEPIHQLVLRELFTSCLEEMEEITESIKADIRISRVRQALEDFKNNTSPKNNLQLTDYFYYHVEEHGTGHTYIFAVDYLALKEQKRENSPRQALIYPDPLNPERSIIRCYPGTGPSSVPQQRVNLYREGTEFLLIDGVRYPMTQKKKEAGNLLPAPKSTSSSNKEPQIFDNVPRINTRDYRNELNRLSQRLLDLTGTLCTDNIFTHQADKELVSRFSDEVRKKLRNVEIEEEKLQFNLQQYGGTDQKEV</sequence>